<organism evidence="3 4">
    <name type="scientific">Prevotella melaninogenica DNF00666</name>
    <dbReference type="NCBI Taxonomy" id="1401073"/>
    <lineage>
        <taxon>Bacteria</taxon>
        <taxon>Pseudomonadati</taxon>
        <taxon>Bacteroidota</taxon>
        <taxon>Bacteroidia</taxon>
        <taxon>Bacteroidales</taxon>
        <taxon>Prevotellaceae</taxon>
        <taxon>Prevotella</taxon>
    </lineage>
</organism>
<dbReference type="PANTHER" id="PTHR34219:SF3">
    <property type="entry name" value="BLL7967 PROTEIN"/>
    <property type="match status" value="1"/>
</dbReference>
<feature type="compositionally biased region" description="Polar residues" evidence="1">
    <location>
        <begin position="190"/>
        <end position="200"/>
    </location>
</feature>
<proteinExistence type="predicted"/>
<keyword evidence="2" id="KW-0472">Membrane</keyword>
<feature type="transmembrane region" description="Helical" evidence="2">
    <location>
        <begin position="128"/>
        <end position="151"/>
    </location>
</feature>
<reference evidence="3 4" key="1">
    <citation type="submission" date="2014-07" db="EMBL/GenBank/DDBJ databases">
        <authorList>
            <person name="McCorrison J."/>
            <person name="Sanka R."/>
            <person name="Torralba M."/>
            <person name="Gillis M."/>
            <person name="Haft D.H."/>
            <person name="Methe B."/>
            <person name="Sutton G."/>
            <person name="Nelson K.E."/>
        </authorList>
    </citation>
    <scope>NUCLEOTIDE SEQUENCE [LARGE SCALE GENOMIC DNA]</scope>
    <source>
        <strain evidence="3 4">DNF00666</strain>
    </source>
</reference>
<dbReference type="Proteomes" id="UP000029578">
    <property type="component" value="Unassembled WGS sequence"/>
</dbReference>
<dbReference type="RefSeq" id="WP_036864042.1">
    <property type="nucleotide sequence ID" value="NZ_JRNS01000282.1"/>
</dbReference>
<dbReference type="PANTHER" id="PTHR34219">
    <property type="entry name" value="IRON-REGULATED INNER MEMBRANE PROTEIN-RELATED"/>
    <property type="match status" value="1"/>
</dbReference>
<accession>A0A096CX89</accession>
<feature type="region of interest" description="Disordered" evidence="1">
    <location>
        <begin position="162"/>
        <end position="223"/>
    </location>
</feature>
<evidence type="ECO:0000256" key="1">
    <source>
        <dbReference type="SAM" id="MobiDB-lite"/>
    </source>
</evidence>
<feature type="transmembrane region" description="Helical" evidence="2">
    <location>
        <begin position="239"/>
        <end position="259"/>
    </location>
</feature>
<keyword evidence="2" id="KW-1133">Transmembrane helix</keyword>
<name>A0A096CX89_9BACT</name>
<dbReference type="AlphaFoldDB" id="A0A096CX89"/>
<gene>
    <name evidence="3" type="ORF">HMPREF0661_05300</name>
</gene>
<evidence type="ECO:0000313" key="3">
    <source>
        <dbReference type="EMBL" id="KGF49904.1"/>
    </source>
</evidence>
<sequence>MRKFCLKIHRWFALPLGVVMAILCFSGLAILLIKDLAPLFDMNAKEMPIYTTIVRLHRWLFMKPENAHEGGLSLGRILTAMSAICMSIVLLSGVVIWWPKTKKALKSRLTVSTNKGFRRFVYDSHVSLGIYVFIFLFLMAITGPVFSFGWYRAGMSKLFGQPMPPKEMKMQQPKDGMKQGGTNDKAFTPTDASQMKGQSQAHKEGAKDMKGDQHGKKPKGGKLFKQLHTGKWGGWFSRVLYAIAALIGGFLPISGYYLWWKRRSPKKKKA</sequence>
<dbReference type="InterPro" id="IPR005625">
    <property type="entry name" value="PepSY-ass_TM"/>
</dbReference>
<feature type="compositionally biased region" description="Basic and acidic residues" evidence="1">
    <location>
        <begin position="201"/>
        <end position="215"/>
    </location>
</feature>
<evidence type="ECO:0000313" key="4">
    <source>
        <dbReference type="Proteomes" id="UP000029578"/>
    </source>
</evidence>
<dbReference type="EMBL" id="JRNS01000282">
    <property type="protein sequence ID" value="KGF49904.1"/>
    <property type="molecule type" value="Genomic_DNA"/>
</dbReference>
<feature type="transmembrane region" description="Helical" evidence="2">
    <location>
        <begin position="77"/>
        <end position="98"/>
    </location>
</feature>
<comment type="caution">
    <text evidence="3">The sequence shown here is derived from an EMBL/GenBank/DDBJ whole genome shotgun (WGS) entry which is preliminary data.</text>
</comment>
<feature type="transmembrane region" description="Helical" evidence="2">
    <location>
        <begin position="12"/>
        <end position="33"/>
    </location>
</feature>
<protein>
    <submittedName>
        <fullName evidence="3">Iron transporter</fullName>
    </submittedName>
</protein>
<keyword evidence="2" id="KW-0812">Transmembrane</keyword>
<dbReference type="Pfam" id="PF03929">
    <property type="entry name" value="PepSY_TM"/>
    <property type="match status" value="1"/>
</dbReference>
<evidence type="ECO:0000256" key="2">
    <source>
        <dbReference type="SAM" id="Phobius"/>
    </source>
</evidence>